<keyword evidence="3" id="KW-1185">Reference proteome</keyword>
<gene>
    <name evidence="2" type="ORF">Nans01_10850</name>
</gene>
<feature type="region of interest" description="Disordered" evidence="1">
    <location>
        <begin position="130"/>
        <end position="171"/>
    </location>
</feature>
<dbReference type="RefSeq" id="WP_285757555.1">
    <property type="nucleotide sequence ID" value="NZ_BSQG01000001.1"/>
</dbReference>
<sequence>MGVIRNQARRLLAAPFLLDGLASLRDPAPRAKELEPTVHRLSARYTWLPDDPELVVRVQGAASVLGATLLIAGKANRSACVLLAAQSVPTLLADLRAARGGDPQERSRLRATAVKDLSLLGALVLAATEPKKRPSPLRRETEHAVDRARRGSARVRAKAERQARALAARSR</sequence>
<feature type="compositionally biased region" description="Basic and acidic residues" evidence="1">
    <location>
        <begin position="130"/>
        <end position="149"/>
    </location>
</feature>
<evidence type="ECO:0008006" key="4">
    <source>
        <dbReference type="Google" id="ProtNLM"/>
    </source>
</evidence>
<name>A0A9W6P436_9ACTN</name>
<evidence type="ECO:0000313" key="2">
    <source>
        <dbReference type="EMBL" id="GLU46734.1"/>
    </source>
</evidence>
<proteinExistence type="predicted"/>
<dbReference type="AlphaFoldDB" id="A0A9W6P436"/>
<organism evidence="2 3">
    <name type="scientific">Nocardiopsis ansamitocini</name>
    <dbReference type="NCBI Taxonomy" id="1670832"/>
    <lineage>
        <taxon>Bacteria</taxon>
        <taxon>Bacillati</taxon>
        <taxon>Actinomycetota</taxon>
        <taxon>Actinomycetes</taxon>
        <taxon>Streptosporangiales</taxon>
        <taxon>Nocardiopsidaceae</taxon>
        <taxon>Nocardiopsis</taxon>
    </lineage>
</organism>
<accession>A0A9W6P436</accession>
<comment type="caution">
    <text evidence="2">The sequence shown here is derived from an EMBL/GenBank/DDBJ whole genome shotgun (WGS) entry which is preliminary data.</text>
</comment>
<dbReference type="EMBL" id="BSQG01000001">
    <property type="protein sequence ID" value="GLU46734.1"/>
    <property type="molecule type" value="Genomic_DNA"/>
</dbReference>
<reference evidence="2" key="1">
    <citation type="submission" date="2023-02" db="EMBL/GenBank/DDBJ databases">
        <title>Nocardiopsis ansamitocini NBRC 112285.</title>
        <authorList>
            <person name="Ichikawa N."/>
            <person name="Sato H."/>
            <person name="Tonouchi N."/>
        </authorList>
    </citation>
    <scope>NUCLEOTIDE SEQUENCE</scope>
    <source>
        <strain evidence="2">NBRC 112285</strain>
    </source>
</reference>
<protein>
    <recommendedName>
        <fullName evidence="4">DoxX family protein</fullName>
    </recommendedName>
</protein>
<evidence type="ECO:0000256" key="1">
    <source>
        <dbReference type="SAM" id="MobiDB-lite"/>
    </source>
</evidence>
<dbReference type="Proteomes" id="UP001165092">
    <property type="component" value="Unassembled WGS sequence"/>
</dbReference>
<evidence type="ECO:0000313" key="3">
    <source>
        <dbReference type="Proteomes" id="UP001165092"/>
    </source>
</evidence>